<reference evidence="3" key="1">
    <citation type="submission" date="2022-11" db="EMBL/GenBank/DDBJ databases">
        <title>Lacrimispora xylanolytica sy1, complete genome.</title>
        <authorList>
            <person name="Choi S."/>
        </authorList>
    </citation>
    <scope>NUCLEOTIDE SEQUENCE</scope>
    <source>
        <strain evidence="3">Sy1</strain>
    </source>
</reference>
<protein>
    <submittedName>
        <fullName evidence="3">Gfo/Idh/MocA family oxidoreductase</fullName>
    </submittedName>
</protein>
<proteinExistence type="predicted"/>
<keyword evidence="4" id="KW-1185">Reference proteome</keyword>
<dbReference type="EMBL" id="CP113524">
    <property type="protein sequence ID" value="WAJ25385.1"/>
    <property type="molecule type" value="Genomic_DNA"/>
</dbReference>
<organism evidence="3 4">
    <name type="scientific">Lacrimispora xylanolytica</name>
    <dbReference type="NCBI Taxonomy" id="29375"/>
    <lineage>
        <taxon>Bacteria</taxon>
        <taxon>Bacillati</taxon>
        <taxon>Bacillota</taxon>
        <taxon>Clostridia</taxon>
        <taxon>Lachnospirales</taxon>
        <taxon>Lachnospiraceae</taxon>
        <taxon>Lacrimispora</taxon>
    </lineage>
</organism>
<evidence type="ECO:0000313" key="3">
    <source>
        <dbReference type="EMBL" id="WAJ25385.1"/>
    </source>
</evidence>
<dbReference type="RefSeq" id="WP_268116266.1">
    <property type="nucleotide sequence ID" value="NZ_CP113524.1"/>
</dbReference>
<dbReference type="Gene3D" id="3.40.50.720">
    <property type="entry name" value="NAD(P)-binding Rossmann-like Domain"/>
    <property type="match status" value="1"/>
</dbReference>
<dbReference type="Gene3D" id="3.30.360.10">
    <property type="entry name" value="Dihydrodipicolinate Reductase, domain 2"/>
    <property type="match status" value="1"/>
</dbReference>
<dbReference type="InterPro" id="IPR055170">
    <property type="entry name" value="GFO_IDH_MocA-like_dom"/>
</dbReference>
<dbReference type="PANTHER" id="PTHR43249">
    <property type="entry name" value="UDP-N-ACETYL-2-AMINO-2-DEOXY-D-GLUCURONATE OXIDASE"/>
    <property type="match status" value="1"/>
</dbReference>
<dbReference type="Pfam" id="PF01408">
    <property type="entry name" value="GFO_IDH_MocA"/>
    <property type="match status" value="1"/>
</dbReference>
<sequence length="388" mass="43578">MLQIAVVGIGNISPAHIEGLLAFPDRCQIVALCDIYPEKAERAKEKYHLDCRVFDDHEKMLKSGMTIDVVHVCTPPYVHGEIAIHAMDSGCHVVVEKPMATCLKECDAMLEAEKRNKVTMACIAQNRFRNQIYKLQKVLESELAGKICCAHVNSNWWRGHCYYDLWWRGLWEKEGGGPTLNHAVHHIDMLNWLEGRLPSGVMAMLANLMHDNAEVEDLSLAMLEYSDGSLAQITSSVIHHGEEQGIELQCANAKLSFPWSLKAEVSRSNGFPEDGGNRELMDKLQTLYEEIPDLTYEGHTGEIDDILSAIESGTRPLITGEDGRKTVELITAIYKAGFLKERVSLPISQEDEYYSFDGILNHAVRFHEKSASVENFMDAGITLGNYKR</sequence>
<dbReference type="SUPFAM" id="SSF55347">
    <property type="entry name" value="Glyceraldehyde-3-phosphate dehydrogenase-like, C-terminal domain"/>
    <property type="match status" value="1"/>
</dbReference>
<dbReference type="InterPro" id="IPR036291">
    <property type="entry name" value="NAD(P)-bd_dom_sf"/>
</dbReference>
<dbReference type="InterPro" id="IPR052515">
    <property type="entry name" value="Gfo/Idh/MocA_Oxidoreductase"/>
</dbReference>
<dbReference type="InterPro" id="IPR000683">
    <property type="entry name" value="Gfo/Idh/MocA-like_OxRdtase_N"/>
</dbReference>
<feature type="domain" description="GFO/IDH/MocA-like oxidoreductase" evidence="2">
    <location>
        <begin position="134"/>
        <end position="254"/>
    </location>
</feature>
<accession>A0ABY7AF92</accession>
<name>A0ABY7AF92_9FIRM</name>
<gene>
    <name evidence="3" type="ORF">OW255_07715</name>
</gene>
<feature type="domain" description="Gfo/Idh/MocA-like oxidoreductase N-terminal" evidence="1">
    <location>
        <begin position="3"/>
        <end position="120"/>
    </location>
</feature>
<dbReference type="Proteomes" id="UP001163115">
    <property type="component" value="Chromosome"/>
</dbReference>
<evidence type="ECO:0000259" key="1">
    <source>
        <dbReference type="Pfam" id="PF01408"/>
    </source>
</evidence>
<dbReference type="PANTHER" id="PTHR43249:SF1">
    <property type="entry name" value="D-GLUCOSIDE 3-DEHYDROGENASE"/>
    <property type="match status" value="1"/>
</dbReference>
<evidence type="ECO:0000259" key="2">
    <source>
        <dbReference type="Pfam" id="PF22725"/>
    </source>
</evidence>
<dbReference type="SUPFAM" id="SSF51735">
    <property type="entry name" value="NAD(P)-binding Rossmann-fold domains"/>
    <property type="match status" value="1"/>
</dbReference>
<dbReference type="Pfam" id="PF22725">
    <property type="entry name" value="GFO_IDH_MocA_C3"/>
    <property type="match status" value="1"/>
</dbReference>
<evidence type="ECO:0000313" key="4">
    <source>
        <dbReference type="Proteomes" id="UP001163115"/>
    </source>
</evidence>